<proteinExistence type="predicted"/>
<name>A0A8X6J9D6_TRICU</name>
<evidence type="ECO:0000313" key="2">
    <source>
        <dbReference type="Proteomes" id="UP000887116"/>
    </source>
</evidence>
<accession>A0A8X6J9D6</accession>
<comment type="caution">
    <text evidence="1">The sequence shown here is derived from an EMBL/GenBank/DDBJ whole genome shotgun (WGS) entry which is preliminary data.</text>
</comment>
<organism evidence="1 2">
    <name type="scientific">Trichonephila clavata</name>
    <name type="common">Joro spider</name>
    <name type="synonym">Nephila clavata</name>
    <dbReference type="NCBI Taxonomy" id="2740835"/>
    <lineage>
        <taxon>Eukaryota</taxon>
        <taxon>Metazoa</taxon>
        <taxon>Ecdysozoa</taxon>
        <taxon>Arthropoda</taxon>
        <taxon>Chelicerata</taxon>
        <taxon>Arachnida</taxon>
        <taxon>Araneae</taxon>
        <taxon>Araneomorphae</taxon>
        <taxon>Entelegynae</taxon>
        <taxon>Araneoidea</taxon>
        <taxon>Nephilidae</taxon>
        <taxon>Trichonephila</taxon>
    </lineage>
</organism>
<protein>
    <submittedName>
        <fullName evidence="1">Uncharacterized protein</fullName>
    </submittedName>
</protein>
<dbReference type="EMBL" id="BMAO01004855">
    <property type="protein sequence ID" value="GFQ97500.1"/>
    <property type="molecule type" value="Genomic_DNA"/>
</dbReference>
<dbReference type="AlphaFoldDB" id="A0A8X6J9D6"/>
<gene>
    <name evidence="1" type="ORF">TNCT_318181</name>
</gene>
<reference evidence="1" key="1">
    <citation type="submission" date="2020-07" db="EMBL/GenBank/DDBJ databases">
        <title>Multicomponent nature underlies the extraordinary mechanical properties of spider dragline silk.</title>
        <authorList>
            <person name="Kono N."/>
            <person name="Nakamura H."/>
            <person name="Mori M."/>
            <person name="Yoshida Y."/>
            <person name="Ohtoshi R."/>
            <person name="Malay A.D."/>
            <person name="Moran D.A.P."/>
            <person name="Tomita M."/>
            <person name="Numata K."/>
            <person name="Arakawa K."/>
        </authorList>
    </citation>
    <scope>NUCLEOTIDE SEQUENCE</scope>
</reference>
<evidence type="ECO:0000313" key="1">
    <source>
        <dbReference type="EMBL" id="GFQ97500.1"/>
    </source>
</evidence>
<keyword evidence="2" id="KW-1185">Reference proteome</keyword>
<dbReference type="Proteomes" id="UP000887116">
    <property type="component" value="Unassembled WGS sequence"/>
</dbReference>
<sequence length="79" mass="8981">MCEGLGRQAQLAAEQDRKLWVLKKKLSPIPKGQSKTILIFCNALSRDAELAHSTGREHLQKYQSKRVKPLLVVHSIKIF</sequence>